<dbReference type="EC" id="3.8.1.5" evidence="2"/>
<dbReference type="PANTHER" id="PTHR43798">
    <property type="entry name" value="MONOACYLGLYCEROL LIPASE"/>
    <property type="match status" value="1"/>
</dbReference>
<reference evidence="2 3" key="1">
    <citation type="submission" date="2015-06" db="EMBL/GenBank/DDBJ databases">
        <title>Draft genome sequence of an Alphaproteobacteria species associated to the Mediterranean sponge Oscarella lobularis.</title>
        <authorList>
            <person name="Jourda C."/>
            <person name="Santini S."/>
            <person name="Claverie J.-M."/>
        </authorList>
    </citation>
    <scope>NUCLEOTIDE SEQUENCE [LARGE SCALE GENOMIC DNA]</scope>
    <source>
        <strain evidence="2">IGS</strain>
    </source>
</reference>
<dbReference type="GO" id="GO:0016020">
    <property type="term" value="C:membrane"/>
    <property type="evidence" value="ECO:0007669"/>
    <property type="project" value="TreeGrafter"/>
</dbReference>
<evidence type="ECO:0000313" key="2">
    <source>
        <dbReference type="EMBL" id="KMW59849.1"/>
    </source>
</evidence>
<dbReference type="PANTHER" id="PTHR43798:SF33">
    <property type="entry name" value="HYDROLASE, PUTATIVE (AFU_ORTHOLOGUE AFUA_2G14860)-RELATED"/>
    <property type="match status" value="1"/>
</dbReference>
<dbReference type="InterPro" id="IPR029058">
    <property type="entry name" value="AB_hydrolase_fold"/>
</dbReference>
<dbReference type="EMBL" id="LFTY01000002">
    <property type="protein sequence ID" value="KMW59849.1"/>
    <property type="molecule type" value="Genomic_DNA"/>
</dbReference>
<gene>
    <name evidence="2" type="ORF">AIOL_004833</name>
</gene>
<protein>
    <submittedName>
        <fullName evidence="2">Alpha/beta hydrolase fold</fullName>
        <ecNumber evidence="2">3.8.1.5</ecNumber>
    </submittedName>
</protein>
<dbReference type="GO" id="GO:0047372">
    <property type="term" value="F:monoacylglycerol lipase activity"/>
    <property type="evidence" value="ECO:0007669"/>
    <property type="project" value="TreeGrafter"/>
</dbReference>
<dbReference type="InterPro" id="IPR050266">
    <property type="entry name" value="AB_hydrolase_sf"/>
</dbReference>
<dbReference type="AlphaFoldDB" id="A0A0J9EDN8"/>
<feature type="domain" description="AB hydrolase-1" evidence="1">
    <location>
        <begin position="30"/>
        <end position="180"/>
    </location>
</feature>
<dbReference type="SUPFAM" id="SSF53474">
    <property type="entry name" value="alpha/beta-Hydrolases"/>
    <property type="match status" value="1"/>
</dbReference>
<proteinExistence type="predicted"/>
<keyword evidence="3" id="KW-1185">Reference proteome</keyword>
<comment type="caution">
    <text evidence="2">The sequence shown here is derived from an EMBL/GenBank/DDBJ whole genome shotgun (WGS) entry which is preliminary data.</text>
</comment>
<dbReference type="Proteomes" id="UP000037178">
    <property type="component" value="Unassembled WGS sequence"/>
</dbReference>
<dbReference type="PRINTS" id="PR00412">
    <property type="entry name" value="EPOXHYDRLASE"/>
</dbReference>
<evidence type="ECO:0000259" key="1">
    <source>
        <dbReference type="Pfam" id="PF00561"/>
    </source>
</evidence>
<keyword evidence="2" id="KW-0378">Hydrolase</keyword>
<dbReference type="GO" id="GO:0046464">
    <property type="term" value="P:acylglycerol catabolic process"/>
    <property type="evidence" value="ECO:0007669"/>
    <property type="project" value="TreeGrafter"/>
</dbReference>
<dbReference type="STRING" id="1675527.AIOL_004833"/>
<dbReference type="PATRIC" id="fig|1675527.3.peg.5069"/>
<evidence type="ECO:0000313" key="3">
    <source>
        <dbReference type="Proteomes" id="UP000037178"/>
    </source>
</evidence>
<name>A0A0J9EDN8_9RHOB</name>
<accession>A0A0J9EDN8</accession>
<organism evidence="2 3">
    <name type="scientific">Candidatus Rhodobacter oscarellae</name>
    <dbReference type="NCBI Taxonomy" id="1675527"/>
    <lineage>
        <taxon>Bacteria</taxon>
        <taxon>Pseudomonadati</taxon>
        <taxon>Pseudomonadota</taxon>
        <taxon>Alphaproteobacteria</taxon>
        <taxon>Rhodobacterales</taxon>
        <taxon>Rhodobacter group</taxon>
        <taxon>Rhodobacter</taxon>
    </lineage>
</organism>
<dbReference type="GO" id="GO:0018786">
    <property type="term" value="F:haloalkane dehalogenase activity"/>
    <property type="evidence" value="ECO:0007669"/>
    <property type="project" value="UniProtKB-EC"/>
</dbReference>
<dbReference type="InterPro" id="IPR000639">
    <property type="entry name" value="Epox_hydrolase-like"/>
</dbReference>
<sequence length="297" mass="33043">MAMSLFPGFTLETVPLPGGDVRVRRGGSGPPLVCLHGNPQTHMMWHAVAPALAERFTVYCPDLRGYGFSPKPGYTADHAPYSKRAMAGDVIALMDHFGHECFTVVSHDRGARAAHRLALDHPARVDKLAVMDIVPTLEHFERTDMLFALAYAHWFYLAMQAPFPEQIIENDPEGWFHGHTRREPKEAGLFHPEALADYLSAIRDRDVIRGICEDYRAAASIDLEHDRTSREELVRLQCPLLVLWGDQGIIGKFYEPIAIWSGYADGPVSGRAVACGHYLAEEAPGEVLGALWAFLEK</sequence>
<dbReference type="Pfam" id="PF00561">
    <property type="entry name" value="Abhydrolase_1"/>
    <property type="match status" value="1"/>
</dbReference>
<dbReference type="InterPro" id="IPR000073">
    <property type="entry name" value="AB_hydrolase_1"/>
</dbReference>
<dbReference type="Gene3D" id="3.40.50.1820">
    <property type="entry name" value="alpha/beta hydrolase"/>
    <property type="match status" value="1"/>
</dbReference>